<dbReference type="RefSeq" id="WP_020893499.1">
    <property type="nucleotide sequence ID" value="NZ_BJYV01000031.1"/>
</dbReference>
<dbReference type="AlphaFoldDB" id="A0A512CIC4"/>
<dbReference type="EMBL" id="BJYV01000031">
    <property type="protein sequence ID" value="GEO23974.1"/>
    <property type="molecule type" value="Genomic_DNA"/>
</dbReference>
<name>A0A512CIC4_9BACT</name>
<reference evidence="1 2" key="1">
    <citation type="submission" date="2019-07" db="EMBL/GenBank/DDBJ databases">
        <title>Whole genome shotgun sequence of Cyclobacterium qasimii NBRC 106168.</title>
        <authorList>
            <person name="Hosoyama A."/>
            <person name="Uohara A."/>
            <person name="Ohji S."/>
            <person name="Ichikawa N."/>
        </authorList>
    </citation>
    <scope>NUCLEOTIDE SEQUENCE [LARGE SCALE GENOMIC DNA]</scope>
    <source>
        <strain evidence="1 2">NBRC 106168</strain>
    </source>
</reference>
<organism evidence="1 2">
    <name type="scientific">Cyclobacterium qasimii</name>
    <dbReference type="NCBI Taxonomy" id="1350429"/>
    <lineage>
        <taxon>Bacteria</taxon>
        <taxon>Pseudomonadati</taxon>
        <taxon>Bacteroidota</taxon>
        <taxon>Cytophagia</taxon>
        <taxon>Cytophagales</taxon>
        <taxon>Cyclobacteriaceae</taxon>
        <taxon>Cyclobacterium</taxon>
    </lineage>
</organism>
<evidence type="ECO:0000313" key="1">
    <source>
        <dbReference type="EMBL" id="GEO23974.1"/>
    </source>
</evidence>
<accession>A0A512CIC4</accession>
<sequence length="252" mass="30272">MRNLIFFEMDGKKYRSFTPISGSLRHMMKEYNVYDVIPYRTMLRYDPNFTDKVYIQSTIVQLFWNNQEIIKDYTTLKKLFFNWIIHWKGNEGIMGYSKTEEIIDEFGLKVAGALDLRGYVPLKLKKKHWYSDDVEEVEDSDQRSKLKRALRKESYIKAIREDIRKASKEFQNQFWGIFPTVKNLKERLPYKSTSIRKYGRGNFMASDEQTKSLIVATKKIYPYLTLRRFKNKIESEFGLKYGVSTIKRYWEK</sequence>
<dbReference type="Proteomes" id="UP000321301">
    <property type="component" value="Unassembled WGS sequence"/>
</dbReference>
<keyword evidence="2" id="KW-1185">Reference proteome</keyword>
<protein>
    <submittedName>
        <fullName evidence="1">Uncharacterized protein</fullName>
    </submittedName>
</protein>
<comment type="caution">
    <text evidence="1">The sequence shown here is derived from an EMBL/GenBank/DDBJ whole genome shotgun (WGS) entry which is preliminary data.</text>
</comment>
<proteinExistence type="predicted"/>
<evidence type="ECO:0000313" key="2">
    <source>
        <dbReference type="Proteomes" id="UP000321301"/>
    </source>
</evidence>
<gene>
    <name evidence="1" type="ORF">CQA01_45080</name>
</gene>